<evidence type="ECO:0000313" key="10">
    <source>
        <dbReference type="Proteomes" id="UP000503018"/>
    </source>
</evidence>
<evidence type="ECO:0000256" key="6">
    <source>
        <dbReference type="SAM" id="SignalP"/>
    </source>
</evidence>
<dbReference type="InterPro" id="IPR012910">
    <property type="entry name" value="Plug_dom"/>
</dbReference>
<dbReference type="KEGG" id="slan:GV829_07100"/>
<comment type="subcellular location">
    <subcellularLocation>
        <location evidence="1 4">Cell outer membrane</location>
    </subcellularLocation>
</comment>
<organism evidence="9 10">
    <name type="scientific">Sphingomonas lacunae</name>
    <dbReference type="NCBI Taxonomy" id="2698828"/>
    <lineage>
        <taxon>Bacteria</taxon>
        <taxon>Pseudomonadati</taxon>
        <taxon>Pseudomonadota</taxon>
        <taxon>Alphaproteobacteria</taxon>
        <taxon>Sphingomonadales</taxon>
        <taxon>Sphingomonadaceae</taxon>
        <taxon>Sphingomonas</taxon>
    </lineage>
</organism>
<feature type="domain" description="TonB-dependent receptor-like beta-barrel" evidence="7">
    <location>
        <begin position="428"/>
        <end position="797"/>
    </location>
</feature>
<keyword evidence="6" id="KW-0732">Signal</keyword>
<dbReference type="Pfam" id="PF07715">
    <property type="entry name" value="Plug"/>
    <property type="match status" value="1"/>
</dbReference>
<dbReference type="Proteomes" id="UP000503018">
    <property type="component" value="Chromosome"/>
</dbReference>
<keyword evidence="2 4" id="KW-0472">Membrane</keyword>
<comment type="similarity">
    <text evidence="4">Belongs to the TonB-dependent receptor family.</text>
</comment>
<dbReference type="Gene3D" id="2.40.170.20">
    <property type="entry name" value="TonB-dependent receptor, beta-barrel domain"/>
    <property type="match status" value="1"/>
</dbReference>
<dbReference type="GO" id="GO:0009279">
    <property type="term" value="C:cell outer membrane"/>
    <property type="evidence" value="ECO:0007669"/>
    <property type="project" value="UniProtKB-SubCell"/>
</dbReference>
<dbReference type="PANTHER" id="PTHR40980">
    <property type="entry name" value="PLUG DOMAIN-CONTAINING PROTEIN"/>
    <property type="match status" value="1"/>
</dbReference>
<protein>
    <submittedName>
        <fullName evidence="9">TonB-dependent receptor</fullName>
    </submittedName>
</protein>
<feature type="chain" id="PRO_5026772601" evidence="6">
    <location>
        <begin position="24"/>
        <end position="895"/>
    </location>
</feature>
<dbReference type="Gene3D" id="2.170.130.10">
    <property type="entry name" value="TonB-dependent receptor, plug domain"/>
    <property type="match status" value="1"/>
</dbReference>
<name>A0A6M4AV10_9SPHN</name>
<reference evidence="9 10" key="1">
    <citation type="submission" date="2020-01" db="EMBL/GenBank/DDBJ databases">
        <title>Sphingomonas sp. strain CSW-10.</title>
        <authorList>
            <person name="Chen W.-M."/>
        </authorList>
    </citation>
    <scope>NUCLEOTIDE SEQUENCE [LARGE SCALE GENOMIC DNA]</scope>
    <source>
        <strain evidence="9 10">CSW-10</strain>
    </source>
</reference>
<dbReference type="EMBL" id="CP053015">
    <property type="protein sequence ID" value="QJQ32250.1"/>
    <property type="molecule type" value="Genomic_DNA"/>
</dbReference>
<gene>
    <name evidence="9" type="ORF">GV829_07100</name>
</gene>
<dbReference type="RefSeq" id="WP_169945302.1">
    <property type="nucleotide sequence ID" value="NZ_CP053015.1"/>
</dbReference>
<dbReference type="AlphaFoldDB" id="A0A6M4AV10"/>
<sequence>MKPQSLLHLLLLSTALVAPAAHAQTGPTESPVESLDGDAAPESSEGGQEADVSVPGFDGADIIVRGRFTPNPLRATPEVVSVLSTADIARTGEGDIAGALGRVTGLSVARGGYVYVRGLGDRYSLALLNGSPLPSPEPLKRVVPLDIFPTNIIASTLVQKSYSVNFPAEFGGGVVNLTTRAIPDESFLSIGGSLGGDSETTGQLGYVYYGSPTDWTGFDDGTRDVPAGLAAAFASGKPIIEGADFSRTDLQTLAMSLVNSRTSLLQTNNNMPVNWSGTLTGGTSFDIGDSRFGIIATAGISNKWRTRDTLQQTSLELDLSGDPQTDYRRVITDNRVVVNGLLGLGAEFGEHRLRWTNLYIRDTLKQARLATGTDQNQVDRDIMVQDTAWYERQLIDSQIVGEFEFGPFSLDLRGSYAKSQREAPYERTFTYVRTNLPLAQDPTGDRFVNDLGGNKGGATIAFSDLNETLWSGGIDLSYELAPQTTLSVGYGYSDTQRIAIRRAFQYRAANLPVAVQQLRPDYLLSDATIQQFGITLLETSAQDGTAAFDAALTTHAGYAQIQAPVVESLNVNLGVRYEDATQTVVPIDLFGSGGSAIAATNLANDYWLPAVTLTWEMAEDMQLRVNASRTIARPQFRELVAQVYQDPESNRLYRGNPSLTDSRLWNAEARYEYYFAREQRITAAAFWKRIDNPIEAYTSQDSNTVNTSYANAPTASLYGVEFELQKYFPLDTWGGDFWANRRAVLIANYTYTQSDISVAANDTTVINGQTLDASDFFFDGSPLTGQSDHLVNLQFGLEDTETNSQQTILITYSSPRVTSRGPSGQPDIQEHPGIQIDFVARQGFTLFGRELDVKLEARNLTGRRYEEYQQSGANRIWFNRYRLGTSVSLGATLKF</sequence>
<evidence type="ECO:0000313" key="9">
    <source>
        <dbReference type="EMBL" id="QJQ32250.1"/>
    </source>
</evidence>
<proteinExistence type="inferred from homology"/>
<accession>A0A6M4AV10</accession>
<dbReference type="InterPro" id="IPR037066">
    <property type="entry name" value="Plug_dom_sf"/>
</dbReference>
<keyword evidence="4" id="KW-0798">TonB box</keyword>
<keyword evidence="9" id="KW-0675">Receptor</keyword>
<dbReference type="SUPFAM" id="SSF56935">
    <property type="entry name" value="Porins"/>
    <property type="match status" value="1"/>
</dbReference>
<keyword evidence="3" id="KW-0998">Cell outer membrane</keyword>
<evidence type="ECO:0000256" key="5">
    <source>
        <dbReference type="SAM" id="MobiDB-lite"/>
    </source>
</evidence>
<dbReference type="InterPro" id="IPR000531">
    <property type="entry name" value="Beta-barrel_TonB"/>
</dbReference>
<evidence type="ECO:0000256" key="1">
    <source>
        <dbReference type="ARBA" id="ARBA00004442"/>
    </source>
</evidence>
<dbReference type="InterPro" id="IPR036942">
    <property type="entry name" value="Beta-barrel_TonB_sf"/>
</dbReference>
<evidence type="ECO:0000259" key="8">
    <source>
        <dbReference type="Pfam" id="PF07715"/>
    </source>
</evidence>
<dbReference type="Pfam" id="PF00593">
    <property type="entry name" value="TonB_dep_Rec_b-barrel"/>
    <property type="match status" value="1"/>
</dbReference>
<feature type="region of interest" description="Disordered" evidence="5">
    <location>
        <begin position="22"/>
        <end position="55"/>
    </location>
</feature>
<evidence type="ECO:0000259" key="7">
    <source>
        <dbReference type="Pfam" id="PF00593"/>
    </source>
</evidence>
<evidence type="ECO:0000256" key="2">
    <source>
        <dbReference type="ARBA" id="ARBA00023136"/>
    </source>
</evidence>
<feature type="domain" description="TonB-dependent receptor plug" evidence="8">
    <location>
        <begin position="73"/>
        <end position="174"/>
    </location>
</feature>
<evidence type="ECO:0000256" key="4">
    <source>
        <dbReference type="RuleBase" id="RU003357"/>
    </source>
</evidence>
<evidence type="ECO:0000256" key="3">
    <source>
        <dbReference type="ARBA" id="ARBA00023237"/>
    </source>
</evidence>
<feature type="signal peptide" evidence="6">
    <location>
        <begin position="1"/>
        <end position="23"/>
    </location>
</feature>
<dbReference type="PANTHER" id="PTHR40980:SF5">
    <property type="entry name" value="TONB-DEPENDENT RECEPTOR"/>
    <property type="match status" value="1"/>
</dbReference>
<keyword evidence="10" id="KW-1185">Reference proteome</keyword>